<keyword evidence="12" id="KW-1185">Reference proteome</keyword>
<comment type="similarity">
    <text evidence="2">Belongs to the major facilitator superfamily. EmrB family.</text>
</comment>
<feature type="transmembrane region" description="Helical" evidence="9">
    <location>
        <begin position="426"/>
        <end position="449"/>
    </location>
</feature>
<dbReference type="PANTHER" id="PTHR42718:SF9">
    <property type="entry name" value="MAJOR FACILITATOR SUPERFAMILY MULTIDRUG TRANSPORTER MFSC"/>
    <property type="match status" value="1"/>
</dbReference>
<keyword evidence="6 9" id="KW-1133">Transmembrane helix</keyword>
<dbReference type="KEGG" id="kbs:EPA93_13185"/>
<dbReference type="InterPro" id="IPR036259">
    <property type="entry name" value="MFS_trans_sf"/>
</dbReference>
<dbReference type="InterPro" id="IPR020846">
    <property type="entry name" value="MFS_dom"/>
</dbReference>
<proteinExistence type="inferred from homology"/>
<evidence type="ECO:0000256" key="6">
    <source>
        <dbReference type="ARBA" id="ARBA00022989"/>
    </source>
</evidence>
<feature type="region of interest" description="Disordered" evidence="8">
    <location>
        <begin position="509"/>
        <end position="528"/>
    </location>
</feature>
<sequence length="528" mass="56576">MREGKISLARQRSDFCITHDISIEGRKGCSRMNISYKWLAAMVLILGNLMSSLDQTIVNIAIPQLQRAFGADVQSVQWVVTSYLLAQGALIALTPYLSQRLGSKRTYLLTLGAFTIGSALCGLAGTLPLLIFFRILQGLGGAILLPLAFALILTIFPSEERGVATAISGIPFLVLPALGPIVGGYLLAMASWRIIFFLNVPIGLLAIILGAIILHETRTMEQVSFDLPGFLTSVYGLAAILYAFAQASTLGWNSFPVMIFLVSGGAALALFVGLELRTVRRGRRPLMDVRLFADRTFAAGSIAVLFAIASLFSLLFLLPIYLQTLRGLSALEAAFFLLPQALATIISTLVGGRLVDRLGDARVVIVPGFVLLLLGAFLLTRLTLLTPYWQFDLVLFVVGLAFGMIQQPLRVAAMTHIHGAQPVTNGSTLLTVSRAVAASLGLAVLATLVQTQTQIHRSQLAADPSQSLPGVLLQKQAFLLAMHDVFFIIAGLAMLGLLATALLQKKPPRAGEEAPLSATRSEGEISAN</sequence>
<dbReference type="Gene3D" id="1.20.1720.10">
    <property type="entry name" value="Multidrug resistance protein D"/>
    <property type="match status" value="1"/>
</dbReference>
<feature type="transmembrane region" description="Helical" evidence="9">
    <location>
        <begin position="257"/>
        <end position="276"/>
    </location>
</feature>
<evidence type="ECO:0000313" key="11">
    <source>
        <dbReference type="EMBL" id="QBD76906.1"/>
    </source>
</evidence>
<accession>A0A4P6JQ65</accession>
<dbReference type="InterPro" id="IPR004638">
    <property type="entry name" value="EmrB-like"/>
</dbReference>
<feature type="transmembrane region" description="Helical" evidence="9">
    <location>
        <begin position="163"/>
        <end position="188"/>
    </location>
</feature>
<dbReference type="PANTHER" id="PTHR42718">
    <property type="entry name" value="MAJOR FACILITATOR SUPERFAMILY MULTIDRUG TRANSPORTER MFSC"/>
    <property type="match status" value="1"/>
</dbReference>
<dbReference type="EMBL" id="CP035758">
    <property type="protein sequence ID" value="QBD76906.1"/>
    <property type="molecule type" value="Genomic_DNA"/>
</dbReference>
<evidence type="ECO:0000256" key="8">
    <source>
        <dbReference type="SAM" id="MobiDB-lite"/>
    </source>
</evidence>
<evidence type="ECO:0000313" key="12">
    <source>
        <dbReference type="Proteomes" id="UP000290365"/>
    </source>
</evidence>
<evidence type="ECO:0000256" key="1">
    <source>
        <dbReference type="ARBA" id="ARBA00004651"/>
    </source>
</evidence>
<feature type="domain" description="Major facilitator superfamily (MFS) profile" evidence="10">
    <location>
        <begin position="40"/>
        <end position="508"/>
    </location>
</feature>
<dbReference type="NCBIfam" id="TIGR00711">
    <property type="entry name" value="efflux_EmrB"/>
    <property type="match status" value="1"/>
</dbReference>
<dbReference type="OrthoDB" id="9807274at2"/>
<feature type="transmembrane region" description="Helical" evidence="9">
    <location>
        <begin position="477"/>
        <end position="503"/>
    </location>
</feature>
<dbReference type="PRINTS" id="PR01036">
    <property type="entry name" value="TCRTETB"/>
</dbReference>
<evidence type="ECO:0000256" key="3">
    <source>
        <dbReference type="ARBA" id="ARBA00022448"/>
    </source>
</evidence>
<organism evidence="11 12">
    <name type="scientific">Ktedonosporobacter rubrisoli</name>
    <dbReference type="NCBI Taxonomy" id="2509675"/>
    <lineage>
        <taxon>Bacteria</taxon>
        <taxon>Bacillati</taxon>
        <taxon>Chloroflexota</taxon>
        <taxon>Ktedonobacteria</taxon>
        <taxon>Ktedonobacterales</taxon>
        <taxon>Ktedonosporobacteraceae</taxon>
        <taxon>Ktedonosporobacter</taxon>
    </lineage>
</organism>
<dbReference type="CDD" id="cd17503">
    <property type="entry name" value="MFS_LmrB_MDR_like"/>
    <property type="match status" value="1"/>
</dbReference>
<dbReference type="GO" id="GO:0005886">
    <property type="term" value="C:plasma membrane"/>
    <property type="evidence" value="ECO:0007669"/>
    <property type="project" value="UniProtKB-SubCell"/>
</dbReference>
<gene>
    <name evidence="11" type="ORF">EPA93_13185</name>
</gene>
<evidence type="ECO:0000259" key="10">
    <source>
        <dbReference type="PROSITE" id="PS50850"/>
    </source>
</evidence>
<dbReference type="InterPro" id="IPR011701">
    <property type="entry name" value="MFS"/>
</dbReference>
<dbReference type="Pfam" id="PF07690">
    <property type="entry name" value="MFS_1"/>
    <property type="match status" value="1"/>
</dbReference>
<feature type="transmembrane region" description="Helical" evidence="9">
    <location>
        <begin position="36"/>
        <end position="58"/>
    </location>
</feature>
<evidence type="ECO:0000256" key="5">
    <source>
        <dbReference type="ARBA" id="ARBA00022692"/>
    </source>
</evidence>
<evidence type="ECO:0000256" key="7">
    <source>
        <dbReference type="ARBA" id="ARBA00023136"/>
    </source>
</evidence>
<dbReference type="Proteomes" id="UP000290365">
    <property type="component" value="Chromosome"/>
</dbReference>
<dbReference type="PROSITE" id="PS50850">
    <property type="entry name" value="MFS"/>
    <property type="match status" value="1"/>
</dbReference>
<feature type="transmembrane region" description="Helical" evidence="9">
    <location>
        <begin position="388"/>
        <end position="405"/>
    </location>
</feature>
<keyword evidence="4" id="KW-1003">Cell membrane</keyword>
<dbReference type="GO" id="GO:0022857">
    <property type="term" value="F:transmembrane transporter activity"/>
    <property type="evidence" value="ECO:0007669"/>
    <property type="project" value="InterPro"/>
</dbReference>
<keyword evidence="5 9" id="KW-0812">Transmembrane</keyword>
<keyword evidence="7 9" id="KW-0472">Membrane</keyword>
<feature type="transmembrane region" description="Helical" evidence="9">
    <location>
        <begin position="139"/>
        <end position="156"/>
    </location>
</feature>
<evidence type="ECO:0000256" key="2">
    <source>
        <dbReference type="ARBA" id="ARBA00008537"/>
    </source>
</evidence>
<reference evidence="11 12" key="1">
    <citation type="submission" date="2019-01" db="EMBL/GenBank/DDBJ databases">
        <title>Ktedonosporobacter rubrisoli SCAWS-G2.</title>
        <authorList>
            <person name="Huang Y."/>
            <person name="Yan B."/>
        </authorList>
    </citation>
    <scope>NUCLEOTIDE SEQUENCE [LARGE SCALE GENOMIC DNA]</scope>
    <source>
        <strain evidence="11 12">SCAWS-G2</strain>
    </source>
</reference>
<evidence type="ECO:0000256" key="9">
    <source>
        <dbReference type="SAM" id="Phobius"/>
    </source>
</evidence>
<dbReference type="AlphaFoldDB" id="A0A4P6JQ65"/>
<feature type="transmembrane region" description="Helical" evidence="9">
    <location>
        <begin position="194"/>
        <end position="215"/>
    </location>
</feature>
<dbReference type="Gene3D" id="1.20.1250.20">
    <property type="entry name" value="MFS general substrate transporter like domains"/>
    <property type="match status" value="1"/>
</dbReference>
<feature type="transmembrane region" description="Helical" evidence="9">
    <location>
        <begin position="109"/>
        <end position="133"/>
    </location>
</feature>
<dbReference type="SUPFAM" id="SSF103473">
    <property type="entry name" value="MFS general substrate transporter"/>
    <property type="match status" value="1"/>
</dbReference>
<keyword evidence="3" id="KW-0813">Transport</keyword>
<evidence type="ECO:0000256" key="4">
    <source>
        <dbReference type="ARBA" id="ARBA00022475"/>
    </source>
</evidence>
<feature type="transmembrane region" description="Helical" evidence="9">
    <location>
        <begin position="333"/>
        <end position="351"/>
    </location>
</feature>
<comment type="subcellular location">
    <subcellularLocation>
        <location evidence="1">Cell membrane</location>
        <topology evidence="1">Multi-pass membrane protein</topology>
    </subcellularLocation>
</comment>
<name>A0A4P6JQ65_KTERU</name>
<feature type="transmembrane region" description="Helical" evidence="9">
    <location>
        <begin position="227"/>
        <end position="245"/>
    </location>
</feature>
<feature type="transmembrane region" description="Helical" evidence="9">
    <location>
        <begin position="363"/>
        <end position="382"/>
    </location>
</feature>
<protein>
    <submittedName>
        <fullName evidence="11">DHA2 family efflux MFS transporter permease subunit</fullName>
    </submittedName>
</protein>
<feature type="transmembrane region" description="Helical" evidence="9">
    <location>
        <begin position="297"/>
        <end position="321"/>
    </location>
</feature>
<feature type="transmembrane region" description="Helical" evidence="9">
    <location>
        <begin position="78"/>
        <end position="97"/>
    </location>
</feature>